<dbReference type="Proteomes" id="UP000032025">
    <property type="component" value="Unassembled WGS sequence"/>
</dbReference>
<evidence type="ECO:0000313" key="1">
    <source>
        <dbReference type="EMBL" id="GAN12994.1"/>
    </source>
</evidence>
<dbReference type="EMBL" id="BBJS01000014">
    <property type="protein sequence ID" value="GAN12994.1"/>
    <property type="molecule type" value="Genomic_DNA"/>
</dbReference>
<keyword evidence="2" id="KW-1185">Reference proteome</keyword>
<reference evidence="1 2" key="1">
    <citation type="submission" date="2014-08" db="EMBL/GenBank/DDBJ databases">
        <title>Whole genome shotgun sequence of Sphingomonas paucimobilis NBRC 13935.</title>
        <authorList>
            <person name="Hosoyama A."/>
            <person name="Hashimoto M."/>
            <person name="Hosoyama Y."/>
            <person name="Noguchi M."/>
            <person name="Uohara A."/>
            <person name="Ohji S."/>
            <person name="Katano-Makiyama Y."/>
            <person name="Ichikawa N."/>
            <person name="Kimura A."/>
            <person name="Yamazoe A."/>
            <person name="Fujita N."/>
        </authorList>
    </citation>
    <scope>NUCLEOTIDE SEQUENCE [LARGE SCALE GENOMIC DNA]</scope>
    <source>
        <strain evidence="1 2">NBRC 13935</strain>
    </source>
</reference>
<evidence type="ECO:0000313" key="2">
    <source>
        <dbReference type="Proteomes" id="UP000032025"/>
    </source>
</evidence>
<gene>
    <name evidence="1" type="ORF">SP6_14_01510</name>
</gene>
<protein>
    <submittedName>
        <fullName evidence="1">DNA, contig: SP614</fullName>
    </submittedName>
</protein>
<name>A0A0C9N0B2_SPHPI</name>
<proteinExistence type="predicted"/>
<dbReference type="RefSeq" id="WP_007403269.1">
    <property type="nucleotide sequence ID" value="NZ_BBJS01000014.1"/>
</dbReference>
<dbReference type="InterPro" id="IPR038056">
    <property type="entry name" value="YjbR-like_sf"/>
</dbReference>
<sequence length="95" mass="10493">MTDILARIRDIAMLLPGTTEQAPDGEIRFLVEGEPFARVSEGTSALHLRIADEGHAPHWSEITLSADSDWTLIEDRIARSWELVAPTELLEAGGR</sequence>
<dbReference type="SUPFAM" id="SSF142906">
    <property type="entry name" value="YjbR-like"/>
    <property type="match status" value="1"/>
</dbReference>
<dbReference type="GeneID" id="78529251"/>
<dbReference type="AlphaFoldDB" id="A0A0C9N0B2"/>
<organism evidence="1 2">
    <name type="scientific">Sphingomonas paucimobilis NBRC 13935</name>
    <dbReference type="NCBI Taxonomy" id="1219050"/>
    <lineage>
        <taxon>Bacteria</taxon>
        <taxon>Pseudomonadati</taxon>
        <taxon>Pseudomonadota</taxon>
        <taxon>Alphaproteobacteria</taxon>
        <taxon>Sphingomonadales</taxon>
        <taxon>Sphingomonadaceae</taxon>
        <taxon>Sphingomonas</taxon>
    </lineage>
</organism>
<accession>A0A0C9N0B2</accession>
<comment type="caution">
    <text evidence="1">The sequence shown here is derived from an EMBL/GenBank/DDBJ whole genome shotgun (WGS) entry which is preliminary data.</text>
</comment>